<dbReference type="VEuPathDB" id="VectorBase:GPPI036322"/>
<accession>A0A1B0BPC7</accession>
<organism evidence="1 2">
    <name type="scientific">Glossina palpalis gambiensis</name>
    <dbReference type="NCBI Taxonomy" id="67801"/>
    <lineage>
        <taxon>Eukaryota</taxon>
        <taxon>Metazoa</taxon>
        <taxon>Ecdysozoa</taxon>
        <taxon>Arthropoda</taxon>
        <taxon>Hexapoda</taxon>
        <taxon>Insecta</taxon>
        <taxon>Pterygota</taxon>
        <taxon>Neoptera</taxon>
        <taxon>Endopterygota</taxon>
        <taxon>Diptera</taxon>
        <taxon>Brachycera</taxon>
        <taxon>Muscomorpha</taxon>
        <taxon>Hippoboscoidea</taxon>
        <taxon>Glossinidae</taxon>
        <taxon>Glossina</taxon>
    </lineage>
</organism>
<sequence length="95" mass="11424">MFTKRQLAWANLKEQQNMMPCKQENCCEIFKKATEHRLKSEKENNSRLLFQYGPPISTYEARTPIANYFGKMYKSLRRHFYNIRCYAGHGTLYFN</sequence>
<evidence type="ECO:0000313" key="1">
    <source>
        <dbReference type="EnsemblMetazoa" id="GPPI036322-PA"/>
    </source>
</evidence>
<dbReference type="EMBL" id="JXJN01017887">
    <property type="status" value="NOT_ANNOTATED_CDS"/>
    <property type="molecule type" value="Genomic_DNA"/>
</dbReference>
<dbReference type="Proteomes" id="UP000092460">
    <property type="component" value="Unassembled WGS sequence"/>
</dbReference>
<keyword evidence="2" id="KW-1185">Reference proteome</keyword>
<reference evidence="2" key="1">
    <citation type="submission" date="2015-01" db="EMBL/GenBank/DDBJ databases">
        <authorList>
            <person name="Aksoy S."/>
            <person name="Warren W."/>
            <person name="Wilson R.K."/>
        </authorList>
    </citation>
    <scope>NUCLEOTIDE SEQUENCE [LARGE SCALE GENOMIC DNA]</scope>
    <source>
        <strain evidence="2">IAEA</strain>
    </source>
</reference>
<dbReference type="STRING" id="67801.A0A1B0BPC7"/>
<evidence type="ECO:0000313" key="2">
    <source>
        <dbReference type="Proteomes" id="UP000092460"/>
    </source>
</evidence>
<protein>
    <submittedName>
        <fullName evidence="1">Uncharacterized protein</fullName>
    </submittedName>
</protein>
<dbReference type="AlphaFoldDB" id="A0A1B0BPC7"/>
<dbReference type="EnsemblMetazoa" id="GPPI036322-RA">
    <property type="protein sequence ID" value="GPPI036322-PA"/>
    <property type="gene ID" value="GPPI036322"/>
</dbReference>
<reference evidence="1" key="2">
    <citation type="submission" date="2020-05" db="UniProtKB">
        <authorList>
            <consortium name="EnsemblMetazoa"/>
        </authorList>
    </citation>
    <scope>IDENTIFICATION</scope>
    <source>
        <strain evidence="1">IAEA</strain>
    </source>
</reference>
<name>A0A1B0BPC7_9MUSC</name>
<proteinExistence type="predicted"/>